<reference evidence="3" key="1">
    <citation type="journal article" date="2019" name="Int. J. Syst. Evol. Microbiol.">
        <title>The Global Catalogue of Microorganisms (GCM) 10K type strain sequencing project: providing services to taxonomists for standard genome sequencing and annotation.</title>
        <authorList>
            <consortium name="The Broad Institute Genomics Platform"/>
            <consortium name="The Broad Institute Genome Sequencing Center for Infectious Disease"/>
            <person name="Wu L."/>
            <person name="Ma J."/>
        </authorList>
    </citation>
    <scope>NUCLEOTIDE SEQUENCE [LARGE SCALE GENOMIC DNA]</scope>
    <source>
        <strain evidence="3">CCUG 63418</strain>
    </source>
</reference>
<accession>A0ABW2YZW5</accession>
<feature type="transmembrane region" description="Helical" evidence="1">
    <location>
        <begin position="29"/>
        <end position="45"/>
    </location>
</feature>
<dbReference type="EMBL" id="JBHTHU010000018">
    <property type="protein sequence ID" value="MFD0751150.1"/>
    <property type="molecule type" value="Genomic_DNA"/>
</dbReference>
<protein>
    <submittedName>
        <fullName evidence="2">Tol-pal system YbgF family protein</fullName>
    </submittedName>
</protein>
<dbReference type="Proteomes" id="UP001596958">
    <property type="component" value="Unassembled WGS sequence"/>
</dbReference>
<dbReference type="SUPFAM" id="SSF48452">
    <property type="entry name" value="TPR-like"/>
    <property type="match status" value="1"/>
</dbReference>
<evidence type="ECO:0000256" key="1">
    <source>
        <dbReference type="SAM" id="Phobius"/>
    </source>
</evidence>
<dbReference type="InterPro" id="IPR011990">
    <property type="entry name" value="TPR-like_helical_dom_sf"/>
</dbReference>
<name>A0ABW2YZW5_9SPHI</name>
<evidence type="ECO:0000313" key="2">
    <source>
        <dbReference type="EMBL" id="MFD0751150.1"/>
    </source>
</evidence>
<keyword evidence="1" id="KW-0812">Transmembrane</keyword>
<comment type="caution">
    <text evidence="2">The sequence shown here is derived from an EMBL/GenBank/DDBJ whole genome shotgun (WGS) entry which is preliminary data.</text>
</comment>
<dbReference type="Gene3D" id="1.25.40.10">
    <property type="entry name" value="Tetratricopeptide repeat domain"/>
    <property type="match status" value="1"/>
</dbReference>
<keyword evidence="1" id="KW-0472">Membrane</keyword>
<gene>
    <name evidence="2" type="ORF">ACFQZS_13450</name>
</gene>
<sequence length="173" mass="19855">MFTNRARILVTGAFLVLLAVALQWRVYELVGVIVMFIGLLIYGYFKEGTVIMAAKAFHNKNYDRAEGLLSQIGKPEWLSKQRRGFYEFIMGGIKLQRQDFEEAGRHYELAAQYPLRSANDHVAALVHVANINIRLGNFEKAKAYLQLTDQHEAKTTAKMKEVIKKLHQELDKK</sequence>
<evidence type="ECO:0000313" key="3">
    <source>
        <dbReference type="Proteomes" id="UP001596958"/>
    </source>
</evidence>
<proteinExistence type="predicted"/>
<keyword evidence="1" id="KW-1133">Transmembrane helix</keyword>
<dbReference type="RefSeq" id="WP_377101063.1">
    <property type="nucleotide sequence ID" value="NZ_JBHTHU010000018.1"/>
</dbReference>
<keyword evidence="3" id="KW-1185">Reference proteome</keyword>
<organism evidence="2 3">
    <name type="scientific">Mucilaginibacter calamicampi</name>
    <dbReference type="NCBI Taxonomy" id="1302352"/>
    <lineage>
        <taxon>Bacteria</taxon>
        <taxon>Pseudomonadati</taxon>
        <taxon>Bacteroidota</taxon>
        <taxon>Sphingobacteriia</taxon>
        <taxon>Sphingobacteriales</taxon>
        <taxon>Sphingobacteriaceae</taxon>
        <taxon>Mucilaginibacter</taxon>
    </lineage>
</organism>